<feature type="domain" description="ABC transporter" evidence="15">
    <location>
        <begin position="408"/>
        <end position="644"/>
    </location>
</feature>
<dbReference type="SMART" id="SM00382">
    <property type="entry name" value="AAA"/>
    <property type="match status" value="2"/>
</dbReference>
<dbReference type="InterPro" id="IPR011527">
    <property type="entry name" value="ABC1_TM_dom"/>
</dbReference>
<evidence type="ECO:0000256" key="8">
    <source>
        <dbReference type="ARBA" id="ARBA00022840"/>
    </source>
</evidence>
<dbReference type="FunCoup" id="A0A6J0CEK9">
    <property type="interactions" value="96"/>
</dbReference>
<feature type="transmembrane region" description="Helical" evidence="14">
    <location>
        <begin position="73"/>
        <end position="100"/>
    </location>
</feature>
<sequence>MKSSKKLKLTLPDEKRATEFPNTDPIKITGFRINEHTIDGTEKSQTTELTKLTKYRPIAYYKLYRYTNALDKFLLIIGGICAIATGCCAPINTLLLGQLVGAVVDATLTADSTGLMDAVILFSIGNVSVATFLLIFSYVSIVIYNYVGQRQIYRIRNMNFQSALHQEVSWYDLNPSSDIASRLAEDITKLEDGISEKAVMFIHNMSSVVSCFVLGFVRGWALALVCLVTFPIAVLIMETIMRITSRLSRHEIEAYAKAGTIAEEVLSAMRTVVAFGGQKLELKRYAENLSYAYYNNVKKGFFSGLGFGLSWIFIYSNYALSFWFGVGLVIEERDLDESEQTYNAANMITIFFAILMGCQNFGTASPFIDAFGTAKAAGSKIFAVIERNSSINSLSNDGNKPMEINGQIVFKNVLFKYPSRPNVEVLKSLNLRINPGETVALVGGSGCGKSTCIQLLQRFYDPSEGQILLDGHDLKDLNVSWLRSNIGVVGQEPVLFGTTIAENIRYGKIDATDEEITAAAKKANAHDFIIKLHKGYDTLVGERGAQISGGQKQRIAIARAIVRNPKILLLDEATSALDTRSEAKVQAALDKASEGRTTIIVAHRLSTIRSADKIIVLSKGLVVEQGNHNELMAFKKHYYELVTTQIYESEEADGANILLSYAKDNDSDDEDDQKIVTNVKDFETEAIDTGNISIRNVIKYNMPEIHYIIIACLASIIVGCAPPVFAILFGDIIGVLSYSDTEQIRSESNVYCLYFVGIGFAIGIVTFIQIFLFDFAGERLTMRMRELAFGAMLKQEMAWFDDTNNGTGSLCAKLSGEAAAIQGATGQRIGVLIQSVSTITLGLTISMYYEWRLGLVGLAFMPFILATIYMQGIMMAHEALKYQKSLEDSTKIAVEAVTNIRTVAGLGREETFQLAYAEAMNPSFQLAKRNTHYRALVFACARSIVLYAFAVVMWYGGTLINNEGLDYPIVFKVAQALIMGTVMVANASAFAPDYQKGLIAAAKVFALFNRKPKIVDPANPQETKQTDMGKVEYNSVTFEYPTRPGITILKALDLDVPSGKTIALIGSSGCGKSTIIQLLERFYDPNSGTVELDNTDISSVTLVSLRSNLGIVSQEPSLFARTIAENIAYGDNSRQVPMVDIISAAKKANIHEFILSLPLGYDTKLGTKGTQISGGQKQRIAIARALIRNPKVLLLDEATSALDMESEKIVQAALDEAKEGRTCITIAHRLSTIQDADKICVLDQGVVVESGTHTELVAKKGLYYKLRMLQG</sequence>
<dbReference type="OrthoDB" id="6500128at2759"/>
<evidence type="ECO:0000256" key="10">
    <source>
        <dbReference type="ARBA" id="ARBA00022989"/>
    </source>
</evidence>
<dbReference type="CDD" id="cd18578">
    <property type="entry name" value="ABC_6TM_Pgp_ABCB1_D2_like"/>
    <property type="match status" value="1"/>
</dbReference>
<evidence type="ECO:0000256" key="6">
    <source>
        <dbReference type="ARBA" id="ARBA00022737"/>
    </source>
</evidence>
<keyword evidence="6" id="KW-0677">Repeat</keyword>
<dbReference type="GO" id="GO:0017085">
    <property type="term" value="P:response to insecticide"/>
    <property type="evidence" value="ECO:0007669"/>
    <property type="project" value="UniProtKB-ARBA"/>
</dbReference>
<dbReference type="GO" id="GO:0090374">
    <property type="term" value="P:oligopeptide export from mitochondrion"/>
    <property type="evidence" value="ECO:0007669"/>
    <property type="project" value="TreeGrafter"/>
</dbReference>
<dbReference type="PROSITE" id="PS50893">
    <property type="entry name" value="ABC_TRANSPORTER_2"/>
    <property type="match status" value="2"/>
</dbReference>
<keyword evidence="4" id="KW-0813">Transport</keyword>
<feature type="transmembrane region" description="Helical" evidence="14">
    <location>
        <begin position="222"/>
        <end position="241"/>
    </location>
</feature>
<dbReference type="InParanoid" id="A0A6J0CEK9"/>
<keyword evidence="9" id="KW-1278">Translocase</keyword>
<dbReference type="InterPro" id="IPR017871">
    <property type="entry name" value="ABC_transporter-like_CS"/>
</dbReference>
<dbReference type="EC" id="7.6.2.2" evidence="3"/>
<dbReference type="FunFam" id="3.40.50.300:FF:000302">
    <property type="entry name" value="ATP-binding cassette subfamily B member 5"/>
    <property type="match status" value="1"/>
</dbReference>
<evidence type="ECO:0000256" key="14">
    <source>
        <dbReference type="SAM" id="Phobius"/>
    </source>
</evidence>
<evidence type="ECO:0000256" key="11">
    <source>
        <dbReference type="ARBA" id="ARBA00023136"/>
    </source>
</evidence>
<dbReference type="FunFam" id="1.20.1560.10:FF:000009">
    <property type="entry name" value="ABC transporter B family member 1"/>
    <property type="match status" value="1"/>
</dbReference>
<dbReference type="PANTHER" id="PTHR43394:SF27">
    <property type="entry name" value="ATP-DEPENDENT TRANSLOCASE ABCB1-LIKE"/>
    <property type="match status" value="1"/>
</dbReference>
<keyword evidence="12" id="KW-0325">Glycoprotein</keyword>
<evidence type="ECO:0000256" key="1">
    <source>
        <dbReference type="ARBA" id="ARBA00004141"/>
    </source>
</evidence>
<dbReference type="GO" id="GO:0016887">
    <property type="term" value="F:ATP hydrolysis activity"/>
    <property type="evidence" value="ECO:0007669"/>
    <property type="project" value="InterPro"/>
</dbReference>
<dbReference type="GO" id="GO:0008559">
    <property type="term" value="F:ABC-type xenobiotic transporter activity"/>
    <property type="evidence" value="ECO:0007669"/>
    <property type="project" value="UniProtKB-EC"/>
</dbReference>
<dbReference type="CDD" id="cd03249">
    <property type="entry name" value="ABC_MTABC3_MDL1_MDL2"/>
    <property type="match status" value="2"/>
</dbReference>
<evidence type="ECO:0000256" key="12">
    <source>
        <dbReference type="ARBA" id="ARBA00023180"/>
    </source>
</evidence>
<dbReference type="FunFam" id="3.40.50.300:FF:000479">
    <property type="entry name" value="Multidrug resistance protein 1A"/>
    <property type="match status" value="1"/>
</dbReference>
<evidence type="ECO:0000256" key="2">
    <source>
        <dbReference type="ARBA" id="ARBA00007577"/>
    </source>
</evidence>
<feature type="transmembrane region" description="Helical" evidence="14">
    <location>
        <begin position="301"/>
        <end position="324"/>
    </location>
</feature>
<keyword evidence="11 14" id="KW-0472">Membrane</keyword>
<evidence type="ECO:0000256" key="9">
    <source>
        <dbReference type="ARBA" id="ARBA00022967"/>
    </source>
</evidence>
<evidence type="ECO:0000256" key="5">
    <source>
        <dbReference type="ARBA" id="ARBA00022692"/>
    </source>
</evidence>
<dbReference type="AlphaFoldDB" id="A0A6J0CEK9"/>
<evidence type="ECO:0000256" key="4">
    <source>
        <dbReference type="ARBA" id="ARBA00022448"/>
    </source>
</evidence>
<evidence type="ECO:0000256" key="3">
    <source>
        <dbReference type="ARBA" id="ARBA00012191"/>
    </source>
</evidence>
<proteinExistence type="inferred from homology"/>
<dbReference type="KEGG" id="nlo:107228010"/>
<dbReference type="GeneID" id="107228010"/>
<dbReference type="PROSITE" id="PS00211">
    <property type="entry name" value="ABC_TRANSPORTER_1"/>
    <property type="match status" value="2"/>
</dbReference>
<feature type="transmembrane region" description="Helical" evidence="14">
    <location>
        <begin position="753"/>
        <end position="775"/>
    </location>
</feature>
<evidence type="ECO:0000256" key="7">
    <source>
        <dbReference type="ARBA" id="ARBA00022741"/>
    </source>
</evidence>
<dbReference type="RefSeq" id="XP_015524835.1">
    <property type="nucleotide sequence ID" value="XM_015669349.2"/>
</dbReference>
<gene>
    <name evidence="18" type="primary">LOC107228010</name>
</gene>
<dbReference type="Proteomes" id="UP000829291">
    <property type="component" value="Chromosome 5"/>
</dbReference>
<feature type="transmembrane region" description="Helical" evidence="14">
    <location>
        <begin position="705"/>
        <end position="733"/>
    </location>
</feature>
<feature type="transmembrane region" description="Helical" evidence="14">
    <location>
        <begin position="935"/>
        <end position="957"/>
    </location>
</feature>
<dbReference type="GO" id="GO:0015421">
    <property type="term" value="F:ABC-type oligopeptide transporter activity"/>
    <property type="evidence" value="ECO:0007669"/>
    <property type="project" value="TreeGrafter"/>
</dbReference>
<keyword evidence="5 14" id="KW-0812">Transmembrane</keyword>
<evidence type="ECO:0000259" key="15">
    <source>
        <dbReference type="PROSITE" id="PS50893"/>
    </source>
</evidence>
<accession>A0A6J0CEK9</accession>
<keyword evidence="17" id="KW-1185">Reference proteome</keyword>
<dbReference type="SUPFAM" id="SSF90123">
    <property type="entry name" value="ABC transporter transmembrane region"/>
    <property type="match status" value="2"/>
</dbReference>
<dbReference type="InterPro" id="IPR003593">
    <property type="entry name" value="AAA+_ATPase"/>
</dbReference>
<dbReference type="Gene3D" id="1.20.1560.10">
    <property type="entry name" value="ABC transporter type 1, transmembrane domain"/>
    <property type="match status" value="1"/>
</dbReference>
<feature type="transmembrane region" description="Helical" evidence="14">
    <location>
        <begin position="855"/>
        <end position="876"/>
    </location>
</feature>
<feature type="transmembrane region" description="Helical" evidence="14">
    <location>
        <begin position="120"/>
        <end position="147"/>
    </location>
</feature>
<name>A0A6J0CEK9_NEOLC</name>
<reference evidence="18" key="1">
    <citation type="submission" date="2025-08" db="UniProtKB">
        <authorList>
            <consortium name="RefSeq"/>
        </authorList>
    </citation>
    <scope>IDENTIFICATION</scope>
    <source>
        <tissue evidence="18">Thorax and Abdomen</tissue>
    </source>
</reference>
<dbReference type="GO" id="GO:0005743">
    <property type="term" value="C:mitochondrial inner membrane"/>
    <property type="evidence" value="ECO:0007669"/>
    <property type="project" value="TreeGrafter"/>
</dbReference>
<dbReference type="GO" id="GO:0005524">
    <property type="term" value="F:ATP binding"/>
    <property type="evidence" value="ECO:0007669"/>
    <property type="project" value="UniProtKB-KW"/>
</dbReference>
<dbReference type="Pfam" id="PF00664">
    <property type="entry name" value="ABC_membrane"/>
    <property type="match status" value="2"/>
</dbReference>
<keyword evidence="8" id="KW-0067">ATP-binding</keyword>
<keyword evidence="7" id="KW-0547">Nucleotide-binding</keyword>
<feature type="transmembrane region" description="Helical" evidence="14">
    <location>
        <begin position="344"/>
        <end position="362"/>
    </location>
</feature>
<evidence type="ECO:0000256" key="13">
    <source>
        <dbReference type="ARBA" id="ARBA00034018"/>
    </source>
</evidence>
<keyword evidence="10 14" id="KW-1133">Transmembrane helix</keyword>
<dbReference type="PANTHER" id="PTHR43394">
    <property type="entry name" value="ATP-DEPENDENT PERMEASE MDL1, MITOCHONDRIAL"/>
    <property type="match status" value="1"/>
</dbReference>
<dbReference type="GO" id="GO:0097254">
    <property type="term" value="P:renal tubular secretion"/>
    <property type="evidence" value="ECO:0007669"/>
    <property type="project" value="UniProtKB-ARBA"/>
</dbReference>
<dbReference type="CDD" id="cd18577">
    <property type="entry name" value="ABC_6TM_Pgp_ABCB1_D1_like"/>
    <property type="match status" value="1"/>
</dbReference>
<protein>
    <recommendedName>
        <fullName evidence="3">ABC-type xenobiotic transporter</fullName>
        <ecNumber evidence="3">7.6.2.2</ecNumber>
    </recommendedName>
</protein>
<comment type="catalytic activity">
    <reaction evidence="13">
        <text>ATP + H2O + xenobioticSide 1 = ADP + phosphate + xenobioticSide 2.</text>
        <dbReference type="EC" id="7.6.2.2"/>
    </reaction>
</comment>
<evidence type="ECO:0000259" key="16">
    <source>
        <dbReference type="PROSITE" id="PS50929"/>
    </source>
</evidence>
<feature type="domain" description="ABC transmembrane type-1" evidence="16">
    <location>
        <begin position="709"/>
        <end position="996"/>
    </location>
</feature>
<comment type="subcellular location">
    <subcellularLocation>
        <location evidence="1">Membrane</location>
        <topology evidence="1">Multi-pass membrane protein</topology>
    </subcellularLocation>
</comment>
<dbReference type="InterPro" id="IPR036640">
    <property type="entry name" value="ABC1_TM_sf"/>
</dbReference>
<evidence type="ECO:0000313" key="18">
    <source>
        <dbReference type="RefSeq" id="XP_015524835.1"/>
    </source>
</evidence>
<dbReference type="InterPro" id="IPR003439">
    <property type="entry name" value="ABC_transporter-like_ATP-bd"/>
</dbReference>
<organism evidence="18">
    <name type="scientific">Neodiprion lecontei</name>
    <name type="common">Redheaded pine sawfly</name>
    <dbReference type="NCBI Taxonomy" id="441921"/>
    <lineage>
        <taxon>Eukaryota</taxon>
        <taxon>Metazoa</taxon>
        <taxon>Ecdysozoa</taxon>
        <taxon>Arthropoda</taxon>
        <taxon>Hexapoda</taxon>
        <taxon>Insecta</taxon>
        <taxon>Pterygota</taxon>
        <taxon>Neoptera</taxon>
        <taxon>Endopterygota</taxon>
        <taxon>Hymenoptera</taxon>
        <taxon>Tenthredinoidea</taxon>
        <taxon>Diprionidae</taxon>
        <taxon>Diprioninae</taxon>
        <taxon>Neodiprion</taxon>
    </lineage>
</organism>
<dbReference type="SUPFAM" id="SSF52540">
    <property type="entry name" value="P-loop containing nucleoside triphosphate hydrolases"/>
    <property type="match status" value="2"/>
</dbReference>
<feature type="domain" description="ABC transporter" evidence="15">
    <location>
        <begin position="1031"/>
        <end position="1269"/>
    </location>
</feature>
<dbReference type="PROSITE" id="PS50929">
    <property type="entry name" value="ABC_TM1F"/>
    <property type="match status" value="2"/>
</dbReference>
<comment type="similarity">
    <text evidence="2">Belongs to the ABC transporter superfamily. ABCB family. Multidrug resistance exporter (TC 3.A.1.201) subfamily.</text>
</comment>
<dbReference type="Pfam" id="PF00005">
    <property type="entry name" value="ABC_tran"/>
    <property type="match status" value="2"/>
</dbReference>
<dbReference type="Gene3D" id="3.40.50.300">
    <property type="entry name" value="P-loop containing nucleotide triphosphate hydrolases"/>
    <property type="match status" value="2"/>
</dbReference>
<dbReference type="InterPro" id="IPR027417">
    <property type="entry name" value="P-loop_NTPase"/>
</dbReference>
<evidence type="ECO:0000313" key="17">
    <source>
        <dbReference type="Proteomes" id="UP000829291"/>
    </source>
</evidence>
<feature type="domain" description="ABC transmembrane type-1" evidence="16">
    <location>
        <begin position="76"/>
        <end position="373"/>
    </location>
</feature>
<dbReference type="FunFam" id="1.20.1560.10:FF:000018">
    <property type="entry name" value="ATP-binding cassette subfamily B member 11"/>
    <property type="match status" value="1"/>
</dbReference>
<dbReference type="InterPro" id="IPR039421">
    <property type="entry name" value="Type_1_exporter"/>
</dbReference>